<keyword evidence="8 11" id="KW-0812">Transmembrane</keyword>
<dbReference type="SMART" id="SM00042">
    <property type="entry name" value="CUB"/>
    <property type="match status" value="1"/>
</dbReference>
<dbReference type="PANTHER" id="PTHR24252:SF7">
    <property type="entry name" value="HYALIN"/>
    <property type="match status" value="1"/>
</dbReference>
<comment type="caution">
    <text evidence="7">Lacks conserved residue(s) required for the propagation of feature annotation.</text>
</comment>
<dbReference type="PRINTS" id="PR00722">
    <property type="entry name" value="CHYMOTRYPSIN"/>
</dbReference>
<feature type="transmembrane region" description="Helical" evidence="8">
    <location>
        <begin position="17"/>
        <end position="35"/>
    </location>
</feature>
<evidence type="ECO:0000313" key="12">
    <source>
        <dbReference type="Proteomes" id="UP000242457"/>
    </source>
</evidence>
<keyword evidence="2" id="KW-0964">Secreted</keyword>
<dbReference type="EMBL" id="KZ288269">
    <property type="protein sequence ID" value="PBC29979.1"/>
    <property type="molecule type" value="Genomic_DNA"/>
</dbReference>
<keyword evidence="4" id="KW-0378">Hydrolase</keyword>
<keyword evidence="8" id="KW-0472">Membrane</keyword>
<reference evidence="11 12" key="1">
    <citation type="submission" date="2014-07" db="EMBL/GenBank/DDBJ databases">
        <title>Genomic and transcriptomic analysis on Apis cerana provide comprehensive insights into honey bee biology.</title>
        <authorList>
            <person name="Diao Q."/>
            <person name="Sun L."/>
            <person name="Zheng H."/>
            <person name="Zheng H."/>
            <person name="Xu S."/>
            <person name="Wang S."/>
            <person name="Zeng Z."/>
            <person name="Hu F."/>
            <person name="Su S."/>
            <person name="Wu J."/>
        </authorList>
    </citation>
    <scope>NUCLEOTIDE SEQUENCE [LARGE SCALE GENOMIC DNA]</scope>
    <source>
        <tissue evidence="11">Pupae without intestine</tissue>
    </source>
</reference>
<keyword evidence="5" id="KW-0720">Serine protease</keyword>
<dbReference type="PROSITE" id="PS01180">
    <property type="entry name" value="CUB"/>
    <property type="match status" value="1"/>
</dbReference>
<keyword evidence="6" id="KW-1015">Disulfide bond</keyword>
<dbReference type="SMART" id="SM00020">
    <property type="entry name" value="Tryp_SPc"/>
    <property type="match status" value="1"/>
</dbReference>
<dbReference type="Proteomes" id="UP000242457">
    <property type="component" value="Unassembled WGS sequence"/>
</dbReference>
<evidence type="ECO:0000256" key="6">
    <source>
        <dbReference type="ARBA" id="ARBA00023157"/>
    </source>
</evidence>
<evidence type="ECO:0000256" key="3">
    <source>
        <dbReference type="ARBA" id="ARBA00022670"/>
    </source>
</evidence>
<sequence length="436" mass="47783">MALVNDTTTFRDIMRKVTAALLIFCGSIMFSGKLIKGQCNYNQNLIPGTTYYIYNPNYPYSYRGSESCVWTVTSDYRVNLTCTDFQLPWSYNCFQDSLTVQINSTTSHRYCGNGGFSVVSSSSSMVVALSSPIWSQGGRFLCEIRAVKRPQDSTNCQCGWNNPSRIVGGTDTGVNEFPMMAGIVDADERSVFCGSTIISVRYVLTAAHCMTNRNYSRLGVLVGDHDISSGTDTNATMLYRVGKVIVHPNYAHDNFNDVALLKTRTKMEFGNQVGPACLPFQHSPDTFAGSFVQLLGWGTTSFGGPPSDILQKVTVSVLTNLQCSKFYPDLTPRQMCTYAKDKDACQMDSGGPVLWQNPTTKRFVVVGIISMGIGCGDTGGVNTRVGAYIDWIVSETADFVAVSGINPRGSRIFSYTAITERLRNAISHFTTHDVGS</sequence>
<keyword evidence="3 11" id="KW-0645">Protease</keyword>
<dbReference type="CDD" id="cd00190">
    <property type="entry name" value="Tryp_SPc"/>
    <property type="match status" value="1"/>
</dbReference>
<evidence type="ECO:0000313" key="11">
    <source>
        <dbReference type="EMBL" id="PBC29979.1"/>
    </source>
</evidence>
<dbReference type="CDD" id="cd00041">
    <property type="entry name" value="CUB"/>
    <property type="match status" value="1"/>
</dbReference>
<evidence type="ECO:0000259" key="9">
    <source>
        <dbReference type="PROSITE" id="PS01180"/>
    </source>
</evidence>
<protein>
    <submittedName>
        <fullName evidence="11">Transmembrane protease serine</fullName>
    </submittedName>
</protein>
<proteinExistence type="predicted"/>
<dbReference type="InterPro" id="IPR001254">
    <property type="entry name" value="Trypsin_dom"/>
</dbReference>
<evidence type="ECO:0000256" key="2">
    <source>
        <dbReference type="ARBA" id="ARBA00022525"/>
    </source>
</evidence>
<dbReference type="OrthoDB" id="6380398at2759"/>
<dbReference type="InterPro" id="IPR035914">
    <property type="entry name" value="Sperma_CUB_dom_sf"/>
</dbReference>
<feature type="domain" description="CUB" evidence="9">
    <location>
        <begin position="25"/>
        <end position="147"/>
    </location>
</feature>
<dbReference type="PROSITE" id="PS00134">
    <property type="entry name" value="TRYPSIN_HIS"/>
    <property type="match status" value="1"/>
</dbReference>
<dbReference type="InterPro" id="IPR000859">
    <property type="entry name" value="CUB_dom"/>
</dbReference>
<dbReference type="GO" id="GO:0004252">
    <property type="term" value="F:serine-type endopeptidase activity"/>
    <property type="evidence" value="ECO:0007669"/>
    <property type="project" value="InterPro"/>
</dbReference>
<dbReference type="SUPFAM" id="SSF49854">
    <property type="entry name" value="Spermadhesin, CUB domain"/>
    <property type="match status" value="1"/>
</dbReference>
<dbReference type="AlphaFoldDB" id="A0A2A3EFI8"/>
<keyword evidence="12" id="KW-1185">Reference proteome</keyword>
<evidence type="ECO:0000256" key="8">
    <source>
        <dbReference type="SAM" id="Phobius"/>
    </source>
</evidence>
<keyword evidence="8" id="KW-1133">Transmembrane helix</keyword>
<organism evidence="11 12">
    <name type="scientific">Apis cerana cerana</name>
    <name type="common">Oriental honeybee</name>
    <dbReference type="NCBI Taxonomy" id="94128"/>
    <lineage>
        <taxon>Eukaryota</taxon>
        <taxon>Metazoa</taxon>
        <taxon>Ecdysozoa</taxon>
        <taxon>Arthropoda</taxon>
        <taxon>Hexapoda</taxon>
        <taxon>Insecta</taxon>
        <taxon>Pterygota</taxon>
        <taxon>Neoptera</taxon>
        <taxon>Endopterygota</taxon>
        <taxon>Hymenoptera</taxon>
        <taxon>Apocrita</taxon>
        <taxon>Aculeata</taxon>
        <taxon>Apoidea</taxon>
        <taxon>Anthophila</taxon>
        <taxon>Apidae</taxon>
        <taxon>Apis</taxon>
    </lineage>
</organism>
<dbReference type="InterPro" id="IPR009003">
    <property type="entry name" value="Peptidase_S1_PA"/>
</dbReference>
<comment type="subcellular location">
    <subcellularLocation>
        <location evidence="1">Secreted</location>
    </subcellularLocation>
</comment>
<evidence type="ECO:0000256" key="5">
    <source>
        <dbReference type="ARBA" id="ARBA00022825"/>
    </source>
</evidence>
<dbReference type="InterPro" id="IPR043504">
    <property type="entry name" value="Peptidase_S1_PA_chymotrypsin"/>
</dbReference>
<evidence type="ECO:0000256" key="7">
    <source>
        <dbReference type="PROSITE-ProRule" id="PRU00059"/>
    </source>
</evidence>
<evidence type="ECO:0000259" key="10">
    <source>
        <dbReference type="PROSITE" id="PS50240"/>
    </source>
</evidence>
<dbReference type="PANTHER" id="PTHR24252">
    <property type="entry name" value="ACROSIN-RELATED"/>
    <property type="match status" value="1"/>
</dbReference>
<dbReference type="STRING" id="94128.A0A2A3EFI8"/>
<accession>A0A2A3EFI8</accession>
<dbReference type="InterPro" id="IPR001314">
    <property type="entry name" value="Peptidase_S1A"/>
</dbReference>
<dbReference type="Gene3D" id="2.60.120.290">
    <property type="entry name" value="Spermadhesin, CUB domain"/>
    <property type="match status" value="1"/>
</dbReference>
<dbReference type="Pfam" id="PF00431">
    <property type="entry name" value="CUB"/>
    <property type="match status" value="1"/>
</dbReference>
<dbReference type="Pfam" id="PF00089">
    <property type="entry name" value="Trypsin"/>
    <property type="match status" value="1"/>
</dbReference>
<feature type="domain" description="Peptidase S1" evidence="10">
    <location>
        <begin position="166"/>
        <end position="397"/>
    </location>
</feature>
<dbReference type="PROSITE" id="PS50240">
    <property type="entry name" value="TRYPSIN_DOM"/>
    <property type="match status" value="1"/>
</dbReference>
<dbReference type="SUPFAM" id="SSF50494">
    <property type="entry name" value="Trypsin-like serine proteases"/>
    <property type="match status" value="1"/>
</dbReference>
<name>A0A2A3EFI8_APICC</name>
<dbReference type="InterPro" id="IPR018114">
    <property type="entry name" value="TRYPSIN_HIS"/>
</dbReference>
<dbReference type="Gene3D" id="2.40.10.10">
    <property type="entry name" value="Trypsin-like serine proteases"/>
    <property type="match status" value="1"/>
</dbReference>
<evidence type="ECO:0000256" key="1">
    <source>
        <dbReference type="ARBA" id="ARBA00004613"/>
    </source>
</evidence>
<dbReference type="GO" id="GO:0005576">
    <property type="term" value="C:extracellular region"/>
    <property type="evidence" value="ECO:0007669"/>
    <property type="project" value="UniProtKB-SubCell"/>
</dbReference>
<dbReference type="GO" id="GO:0006508">
    <property type="term" value="P:proteolysis"/>
    <property type="evidence" value="ECO:0007669"/>
    <property type="project" value="UniProtKB-KW"/>
</dbReference>
<dbReference type="FunFam" id="2.40.10.10:FF:000015">
    <property type="entry name" value="Atrial natriuretic peptide-converting enzyme"/>
    <property type="match status" value="1"/>
</dbReference>
<evidence type="ECO:0000256" key="4">
    <source>
        <dbReference type="ARBA" id="ARBA00022801"/>
    </source>
</evidence>
<gene>
    <name evidence="11" type="ORF">APICC_08067</name>
</gene>